<protein>
    <submittedName>
        <fullName evidence="3 4">Polyprotein of retroviral origin, putative</fullName>
    </submittedName>
</protein>
<feature type="coiled-coil region" evidence="1">
    <location>
        <begin position="52"/>
        <end position="79"/>
    </location>
</feature>
<dbReference type="VEuPathDB" id="VectorBase:ISCP_016724"/>
<dbReference type="Proteomes" id="UP000001555">
    <property type="component" value="Unassembled WGS sequence"/>
</dbReference>
<keyword evidence="5" id="KW-1185">Reference proteome</keyword>
<dbReference type="EMBL" id="DS911976">
    <property type="protein sequence ID" value="EEC16826.1"/>
    <property type="molecule type" value="Genomic_DNA"/>
</dbReference>
<reference evidence="3 5" key="1">
    <citation type="submission" date="2008-03" db="EMBL/GenBank/DDBJ databases">
        <title>Annotation of Ixodes scapularis.</title>
        <authorList>
            <consortium name="Ixodes scapularis Genome Project Consortium"/>
            <person name="Caler E."/>
            <person name="Hannick L.I."/>
            <person name="Bidwell S."/>
            <person name="Joardar V."/>
            <person name="Thiagarajan M."/>
            <person name="Amedeo P."/>
            <person name="Galinsky K.J."/>
            <person name="Schobel S."/>
            <person name="Inman J."/>
            <person name="Hostetler J."/>
            <person name="Miller J."/>
            <person name="Hammond M."/>
            <person name="Megy K."/>
            <person name="Lawson D."/>
            <person name="Kodira C."/>
            <person name="Sutton G."/>
            <person name="Meyer J."/>
            <person name="Hill C.A."/>
            <person name="Birren B."/>
            <person name="Nene V."/>
            <person name="Collins F."/>
            <person name="Alarcon-Chaidez F."/>
            <person name="Wikel S."/>
            <person name="Strausberg R."/>
        </authorList>
    </citation>
    <scope>NUCLEOTIDE SEQUENCE [LARGE SCALE GENOMIC DNA]</scope>
    <source>
        <strain evidence="5">Wikel</strain>
        <strain evidence="3">Wikel colony</strain>
    </source>
</reference>
<sequence>AKLPELAFATRTTTNRSTGLTPAKLNFGKELAFPLSNSLLSTESGGRPRPYVKFAEDLRKRFSDNLREARENLDVARVQQAEQYNRGRRDLQFEVGDFVLRRTHPLSDAARGFAASLANRWEGPFRVREKCSPLTYKLVNCESSEETGPVHVTDLKRFFQAEDEDSSQDRNDTDGSPVPETPLSPPRRRYNLRRR</sequence>
<dbReference type="PANTHER" id="PTHR37984">
    <property type="entry name" value="PROTEIN CBG26694"/>
    <property type="match status" value="1"/>
</dbReference>
<accession>B7QDA4</accession>
<reference evidence="4" key="2">
    <citation type="submission" date="2020-05" db="UniProtKB">
        <authorList>
            <consortium name="EnsemblMetazoa"/>
        </authorList>
    </citation>
    <scope>IDENTIFICATION</scope>
    <source>
        <strain evidence="4">wikel</strain>
    </source>
</reference>
<keyword evidence="1" id="KW-0175">Coiled coil</keyword>
<evidence type="ECO:0000313" key="3">
    <source>
        <dbReference type="EMBL" id="EEC16826.1"/>
    </source>
</evidence>
<name>B7QDA4_IXOSC</name>
<dbReference type="PANTHER" id="PTHR37984:SF5">
    <property type="entry name" value="PROTEIN NYNRIN-LIKE"/>
    <property type="match status" value="1"/>
</dbReference>
<evidence type="ECO:0000256" key="1">
    <source>
        <dbReference type="SAM" id="Coils"/>
    </source>
</evidence>
<evidence type="ECO:0000313" key="5">
    <source>
        <dbReference type="Proteomes" id="UP000001555"/>
    </source>
</evidence>
<dbReference type="EMBL" id="ABJB010726287">
    <property type="status" value="NOT_ANNOTATED_CDS"/>
    <property type="molecule type" value="Genomic_DNA"/>
</dbReference>
<dbReference type="VEuPathDB" id="VectorBase:ISCW012420"/>
<organism>
    <name type="scientific">Ixodes scapularis</name>
    <name type="common">Black-legged tick</name>
    <name type="synonym">Deer tick</name>
    <dbReference type="NCBI Taxonomy" id="6945"/>
    <lineage>
        <taxon>Eukaryota</taxon>
        <taxon>Metazoa</taxon>
        <taxon>Ecdysozoa</taxon>
        <taxon>Arthropoda</taxon>
        <taxon>Chelicerata</taxon>
        <taxon>Arachnida</taxon>
        <taxon>Acari</taxon>
        <taxon>Parasitiformes</taxon>
        <taxon>Ixodida</taxon>
        <taxon>Ixodoidea</taxon>
        <taxon>Ixodidae</taxon>
        <taxon>Ixodinae</taxon>
        <taxon>Ixodes</taxon>
    </lineage>
</organism>
<feature type="non-terminal residue" evidence="3">
    <location>
        <position position="1"/>
    </location>
</feature>
<gene>
    <name evidence="3" type="ORF">IscW_ISCW012420</name>
</gene>
<dbReference type="OrthoDB" id="6512852at2759"/>
<proteinExistence type="predicted"/>
<feature type="region of interest" description="Disordered" evidence="2">
    <location>
        <begin position="158"/>
        <end position="195"/>
    </location>
</feature>
<dbReference type="EnsemblMetazoa" id="ISCW012420-RA">
    <property type="protein sequence ID" value="ISCW012420-PA"/>
    <property type="gene ID" value="ISCW012420"/>
</dbReference>
<dbReference type="AlphaFoldDB" id="B7QDA4"/>
<dbReference type="HOGENOM" id="CLU_1399477_0_0_1"/>
<evidence type="ECO:0000256" key="2">
    <source>
        <dbReference type="SAM" id="MobiDB-lite"/>
    </source>
</evidence>
<dbReference type="InterPro" id="IPR050951">
    <property type="entry name" value="Retrovirus_Pol_polyprotein"/>
</dbReference>
<feature type="compositionally biased region" description="Basic residues" evidence="2">
    <location>
        <begin position="186"/>
        <end position="195"/>
    </location>
</feature>
<dbReference type="PaxDb" id="6945-B7QDA4"/>
<evidence type="ECO:0000313" key="4">
    <source>
        <dbReference type="EnsemblMetazoa" id="ISCW012420-PA"/>
    </source>
</evidence>